<dbReference type="AlphaFoldDB" id="A0A0K2H139"/>
<proteinExistence type="predicted"/>
<dbReference type="RefSeq" id="WP_053412517.1">
    <property type="nucleotide sequence ID" value="NZ_CP006841.1"/>
</dbReference>
<sequence length="189" mass="21190">MTEEVTWQSYSLGEGKHYHKEQTWPILKEGEEIGSYIRDEQGDRLLTAEGEWVVDASADHRISATLPDGRVFTTTASDRDKISRAKQLSVTFGGGSHEAKLVCEGSTNYVIENAASGEKWGQFTGASRGVRHAEVQFDTDEGRALPEEEKVFLVYSARRVLESRMVSSTWILTVCLIALIAYMIWAWIV</sequence>
<name>A0A0K2H139_9CORY</name>
<keyword evidence="2" id="KW-1185">Reference proteome</keyword>
<gene>
    <name evidence="1" type="ORF">CLAC_08495</name>
</gene>
<accession>A0A0K2H139</accession>
<dbReference type="STRING" id="1408189.CLAC_08495"/>
<dbReference type="OrthoDB" id="4418870at2"/>
<protein>
    <submittedName>
        <fullName evidence="1">Membrane protein</fullName>
    </submittedName>
</protein>
<dbReference type="Proteomes" id="UP000058446">
    <property type="component" value="Chromosome"/>
</dbReference>
<dbReference type="KEGG" id="clw:CLAC_08495"/>
<evidence type="ECO:0000313" key="2">
    <source>
        <dbReference type="Proteomes" id="UP000058446"/>
    </source>
</evidence>
<dbReference type="PATRIC" id="fig|1408189.4.peg.1699"/>
<reference evidence="1 2" key="1">
    <citation type="submission" date="2013-10" db="EMBL/GenBank/DDBJ databases">
        <title>Complete genome sequence of Corynebacterium lactis DSM 45799(T), isolated from raw cow milk.</title>
        <authorList>
            <person name="Ruckert C."/>
            <person name="Albersmeier A."/>
            <person name="Lipski A."/>
            <person name="Kalinowski J."/>
        </authorList>
    </citation>
    <scope>NUCLEOTIDE SEQUENCE [LARGE SCALE GENOMIC DNA]</scope>
    <source>
        <strain evidence="1 2">RW2-5</strain>
    </source>
</reference>
<evidence type="ECO:0000313" key="1">
    <source>
        <dbReference type="EMBL" id="ALA67747.1"/>
    </source>
</evidence>
<organism evidence="1 2">
    <name type="scientific">Corynebacterium lactis RW2-5</name>
    <dbReference type="NCBI Taxonomy" id="1408189"/>
    <lineage>
        <taxon>Bacteria</taxon>
        <taxon>Bacillati</taxon>
        <taxon>Actinomycetota</taxon>
        <taxon>Actinomycetes</taxon>
        <taxon>Mycobacteriales</taxon>
        <taxon>Corynebacteriaceae</taxon>
        <taxon>Corynebacterium</taxon>
    </lineage>
</organism>
<dbReference type="EMBL" id="CP006841">
    <property type="protein sequence ID" value="ALA67747.1"/>
    <property type="molecule type" value="Genomic_DNA"/>
</dbReference>